<dbReference type="InterPro" id="IPR012337">
    <property type="entry name" value="RNaseH-like_sf"/>
</dbReference>
<feature type="domain" description="RRM" evidence="6">
    <location>
        <begin position="328"/>
        <end position="403"/>
    </location>
</feature>
<accession>A0ABN8LN45</accession>
<evidence type="ECO:0000313" key="7">
    <source>
        <dbReference type="EMBL" id="CAH3018628.1"/>
    </source>
</evidence>
<comment type="similarity">
    <text evidence="1">Belongs to the ESRP family.</text>
</comment>
<evidence type="ECO:0000256" key="5">
    <source>
        <dbReference type="ARBA" id="ARBA00023187"/>
    </source>
</evidence>
<dbReference type="PANTHER" id="PTHR13976">
    <property type="entry name" value="HETEROGENEOUS NUCLEAR RIBONUCLEOPROTEIN-RELATED"/>
    <property type="match status" value="1"/>
</dbReference>
<dbReference type="InterPro" id="IPR036397">
    <property type="entry name" value="RNaseH_sf"/>
</dbReference>
<evidence type="ECO:0000313" key="8">
    <source>
        <dbReference type="Proteomes" id="UP001159427"/>
    </source>
</evidence>
<proteinExistence type="inferred from homology"/>
<evidence type="ECO:0000256" key="3">
    <source>
        <dbReference type="ARBA" id="ARBA00022737"/>
    </source>
</evidence>
<evidence type="ECO:0000256" key="1">
    <source>
        <dbReference type="ARBA" id="ARBA00008866"/>
    </source>
</evidence>
<dbReference type="CDD" id="cd12508">
    <property type="entry name" value="RRM2_ESRPs_Fusilli"/>
    <property type="match status" value="1"/>
</dbReference>
<evidence type="ECO:0000259" key="6">
    <source>
        <dbReference type="SMART" id="SM00360"/>
    </source>
</evidence>
<keyword evidence="3" id="KW-0677">Repeat</keyword>
<evidence type="ECO:0000256" key="2">
    <source>
        <dbReference type="ARBA" id="ARBA00022664"/>
    </source>
</evidence>
<dbReference type="SUPFAM" id="SSF54928">
    <property type="entry name" value="RNA-binding domain, RBD"/>
    <property type="match status" value="3"/>
</dbReference>
<dbReference type="Gene3D" id="3.30.420.10">
    <property type="entry name" value="Ribonuclease H-like superfamily/Ribonuclease H"/>
    <property type="match status" value="1"/>
</dbReference>
<keyword evidence="2" id="KW-0507">mRNA processing</keyword>
<comment type="caution">
    <text evidence="7">The sequence shown here is derived from an EMBL/GenBank/DDBJ whole genome shotgun (WGS) entry which is preliminary data.</text>
</comment>
<keyword evidence="5" id="KW-0508">mRNA splicing</keyword>
<dbReference type="Gene3D" id="3.30.70.330">
    <property type="match status" value="3"/>
</dbReference>
<reference evidence="7 8" key="1">
    <citation type="submission" date="2022-05" db="EMBL/GenBank/DDBJ databases">
        <authorList>
            <consortium name="Genoscope - CEA"/>
            <person name="William W."/>
        </authorList>
    </citation>
    <scope>NUCLEOTIDE SEQUENCE [LARGE SCALE GENOMIC DNA]</scope>
</reference>
<feature type="domain" description="RRM" evidence="6">
    <location>
        <begin position="224"/>
        <end position="296"/>
    </location>
</feature>
<evidence type="ECO:0000256" key="4">
    <source>
        <dbReference type="ARBA" id="ARBA00022884"/>
    </source>
</evidence>
<dbReference type="InterPro" id="IPR000504">
    <property type="entry name" value="RRM_dom"/>
</dbReference>
<dbReference type="InterPro" id="IPR050666">
    <property type="entry name" value="ESRP"/>
</dbReference>
<keyword evidence="8" id="KW-1185">Reference proteome</keyword>
<dbReference type="Proteomes" id="UP001159427">
    <property type="component" value="Unassembled WGS sequence"/>
</dbReference>
<dbReference type="InterPro" id="IPR035979">
    <property type="entry name" value="RBD_domain_sf"/>
</dbReference>
<protein>
    <recommendedName>
        <fullName evidence="6">RRM domain-containing protein</fullName>
    </recommendedName>
</protein>
<name>A0ABN8LN45_9CNID</name>
<sequence length="662" mass="73698">MGSPEHLVCFHCTTVRVPVRESDNDEEIITGISWIAVDVKSNQLGSVQRCVVKAGLSGVNEALKSTTNSTVTSEAELLDEALDEFDSFIEKTLKRTGEQWCLVTDGQLALRHNLHWEASRKKAKLSEHFYSFYDLKKEVKKAVKHDSDFKNLEDVASYCQIDTNNNNPAGLEHCKLMANVVQYLINEGHKFKEAEKINAKYEPGPWYGASLRTKNLGVVLDDTILRARGLPWQASDQDVANFFKGLNIVRGGIAFCLNAQGRRNGEAFIRFEKGEHRELAMKRHKHHLGTRYIEVYRATAQDFLKIVRGPIDVTQIASNFVSNKAEVIIRMRGLPFNTKESDVIKFFEDDVPVFKGESGILMVRNSFGKPTGDAFVLFETEEHGCAALRKHRCSLGSRYAELFRSSQSEVQQVLNSYSNFMHNFLPPFMLPPLPPHLPFPPPFLPPGQSINGMNSKDCLRLRGLPFSATVQDVLDFLGDHAAFVVPGGVHMVFNTQGRPSGDAYVQLVSAECAKTATGDLHRQHMGERYIEVFPCSGVDIASIITSSTINQTKLPSLNSTPFSHPCTFPVTDGVVTHTGTHMNGHTDSITPPPCRSPTGVYVANSPPPTYFNCVMPTNGIGGGNLNNFYYPPATANVRMRVSPYLAQPYEFIPFFQGYQVKV</sequence>
<dbReference type="InterPro" id="IPR012677">
    <property type="entry name" value="Nucleotide-bd_a/b_plait_sf"/>
</dbReference>
<gene>
    <name evidence="7" type="ORF">PEVE_00044099</name>
</gene>
<keyword evidence="4" id="KW-0694">RNA-binding</keyword>
<feature type="domain" description="RRM" evidence="6">
    <location>
        <begin position="458"/>
        <end position="533"/>
    </location>
</feature>
<dbReference type="EMBL" id="CALNXI010000092">
    <property type="protein sequence ID" value="CAH3018628.1"/>
    <property type="molecule type" value="Genomic_DNA"/>
</dbReference>
<organism evidence="7 8">
    <name type="scientific">Porites evermanni</name>
    <dbReference type="NCBI Taxonomy" id="104178"/>
    <lineage>
        <taxon>Eukaryota</taxon>
        <taxon>Metazoa</taxon>
        <taxon>Cnidaria</taxon>
        <taxon>Anthozoa</taxon>
        <taxon>Hexacorallia</taxon>
        <taxon>Scleractinia</taxon>
        <taxon>Fungiina</taxon>
        <taxon>Poritidae</taxon>
        <taxon>Porites</taxon>
    </lineage>
</organism>
<dbReference type="SUPFAM" id="SSF53098">
    <property type="entry name" value="Ribonuclease H-like"/>
    <property type="match status" value="1"/>
</dbReference>
<dbReference type="SMART" id="SM00360">
    <property type="entry name" value="RRM"/>
    <property type="match status" value="3"/>
</dbReference>